<dbReference type="PROSITE" id="PS01319">
    <property type="entry name" value="RBFA"/>
    <property type="match status" value="1"/>
</dbReference>
<dbReference type="Pfam" id="PF02033">
    <property type="entry name" value="RBFA"/>
    <property type="match status" value="1"/>
</dbReference>
<dbReference type="SUPFAM" id="SSF89919">
    <property type="entry name" value="Ribosome-binding factor A, RbfA"/>
    <property type="match status" value="1"/>
</dbReference>
<dbReference type="GO" id="GO:0006364">
    <property type="term" value="P:rRNA processing"/>
    <property type="evidence" value="ECO:0007669"/>
    <property type="project" value="InterPro"/>
</dbReference>
<comment type="caution">
    <text evidence="2">The sequence shown here is derived from an EMBL/GenBank/DDBJ whole genome shotgun (WGS) entry which is preliminary data.</text>
</comment>
<dbReference type="InterPro" id="IPR015946">
    <property type="entry name" value="KH_dom-like_a/b"/>
</dbReference>
<dbReference type="GO" id="GO:0005829">
    <property type="term" value="C:cytosol"/>
    <property type="evidence" value="ECO:0007669"/>
    <property type="project" value="TreeGrafter"/>
</dbReference>
<reference evidence="2 3" key="1">
    <citation type="journal article" date="2016" name="Nat. Commun.">
        <title>Thousands of microbial genomes shed light on interconnected biogeochemical processes in an aquifer system.</title>
        <authorList>
            <person name="Anantharaman K."/>
            <person name="Brown C.T."/>
            <person name="Hug L.A."/>
            <person name="Sharon I."/>
            <person name="Castelle C.J."/>
            <person name="Probst A.J."/>
            <person name="Thomas B.C."/>
            <person name="Singh A."/>
            <person name="Wilkins M.J."/>
            <person name="Karaoz U."/>
            <person name="Brodie E.L."/>
            <person name="Williams K.H."/>
            <person name="Hubbard S.S."/>
            <person name="Banfield J.F."/>
        </authorList>
    </citation>
    <scope>NUCLEOTIDE SEQUENCE [LARGE SCALE GENOMIC DNA]</scope>
</reference>
<keyword evidence="1" id="KW-0690">Ribosome biogenesis</keyword>
<name>A0A1F6DHE6_9BACT</name>
<dbReference type="InterPro" id="IPR023799">
    <property type="entry name" value="RbfA_dom_sf"/>
</dbReference>
<evidence type="ECO:0000256" key="1">
    <source>
        <dbReference type="ARBA" id="ARBA00022517"/>
    </source>
</evidence>
<proteinExistence type="predicted"/>
<dbReference type="PANTHER" id="PTHR33515">
    <property type="entry name" value="RIBOSOME-BINDING FACTOR A, CHLOROPLASTIC-RELATED"/>
    <property type="match status" value="1"/>
</dbReference>
<dbReference type="PANTHER" id="PTHR33515:SF1">
    <property type="entry name" value="RIBOSOME-BINDING FACTOR A, CHLOROPLASTIC-RELATED"/>
    <property type="match status" value="1"/>
</dbReference>
<dbReference type="GO" id="GO:0043024">
    <property type="term" value="F:ribosomal small subunit binding"/>
    <property type="evidence" value="ECO:0007669"/>
    <property type="project" value="TreeGrafter"/>
</dbReference>
<evidence type="ECO:0000313" key="3">
    <source>
        <dbReference type="Proteomes" id="UP000176377"/>
    </source>
</evidence>
<dbReference type="Proteomes" id="UP000176377">
    <property type="component" value="Unassembled WGS sequence"/>
</dbReference>
<evidence type="ECO:0008006" key="4">
    <source>
        <dbReference type="Google" id="ProtNLM"/>
    </source>
</evidence>
<accession>A0A1F6DHE6</accession>
<dbReference type="InterPro" id="IPR020053">
    <property type="entry name" value="Ribosome-bd_factorA_CS"/>
</dbReference>
<dbReference type="InterPro" id="IPR000238">
    <property type="entry name" value="RbfA"/>
</dbReference>
<dbReference type="Gene3D" id="3.30.300.20">
    <property type="match status" value="1"/>
</dbReference>
<organism evidence="2 3">
    <name type="scientific">Candidatus Kaiserbacteria bacterium RIFCSPHIGHO2_01_FULL_56_24</name>
    <dbReference type="NCBI Taxonomy" id="1798487"/>
    <lineage>
        <taxon>Bacteria</taxon>
        <taxon>Candidatus Kaiseribacteriota</taxon>
    </lineage>
</organism>
<protein>
    <recommendedName>
        <fullName evidence="4">Ribosome-binding factor A</fullName>
    </recommendedName>
</protein>
<dbReference type="AlphaFoldDB" id="A0A1F6DHE6"/>
<dbReference type="EMBL" id="MFLA01000001">
    <property type="protein sequence ID" value="OGG60811.1"/>
    <property type="molecule type" value="Genomic_DNA"/>
</dbReference>
<evidence type="ECO:0000313" key="2">
    <source>
        <dbReference type="EMBL" id="OGG60811.1"/>
    </source>
</evidence>
<sequence length="109" mass="12553">MNESRRQHQVAEEIAHRAGEFIARFVRGGGSLITVTRAEIAPDLKQVTIFVTVLPAEMQEGSLKNLKRLRTDFHDYLKKKTVLRNVPTVDFSIDLGEHNRQRIDELTRK</sequence>
<gene>
    <name evidence="2" type="ORF">A2765_01725</name>
</gene>